<reference evidence="3 4" key="1">
    <citation type="submission" date="2022-01" db="EMBL/GenBank/DDBJ databases">
        <authorList>
            <person name="Xiong W."/>
            <person name="Schranz E."/>
        </authorList>
    </citation>
    <scope>NUCLEOTIDE SEQUENCE [LARGE SCALE GENOMIC DNA]</scope>
</reference>
<dbReference type="PROSITE" id="PS00895">
    <property type="entry name" value="3_HYDROXYISOBUT_DH"/>
    <property type="match status" value="1"/>
</dbReference>
<feature type="compositionally biased region" description="Basic and acidic residues" evidence="1">
    <location>
        <begin position="220"/>
        <end position="257"/>
    </location>
</feature>
<dbReference type="GO" id="GO:0016616">
    <property type="term" value="F:oxidoreductase activity, acting on the CH-OH group of donors, NAD or NADP as acceptor"/>
    <property type="evidence" value="ECO:0007669"/>
    <property type="project" value="UniProtKB-ARBA"/>
</dbReference>
<dbReference type="PANTHER" id="PTHR33413:SF33">
    <property type="entry name" value="MEDIATOR OF RNA POLYMERASE II TRANSCRIPTION SUBUNIT 29"/>
    <property type="match status" value="1"/>
</dbReference>
<organism evidence="3 4">
    <name type="scientific">Lactuca virosa</name>
    <dbReference type="NCBI Taxonomy" id="75947"/>
    <lineage>
        <taxon>Eukaryota</taxon>
        <taxon>Viridiplantae</taxon>
        <taxon>Streptophyta</taxon>
        <taxon>Embryophyta</taxon>
        <taxon>Tracheophyta</taxon>
        <taxon>Spermatophyta</taxon>
        <taxon>Magnoliopsida</taxon>
        <taxon>eudicotyledons</taxon>
        <taxon>Gunneridae</taxon>
        <taxon>Pentapetalae</taxon>
        <taxon>asterids</taxon>
        <taxon>campanulids</taxon>
        <taxon>Asterales</taxon>
        <taxon>Asteraceae</taxon>
        <taxon>Cichorioideae</taxon>
        <taxon>Cichorieae</taxon>
        <taxon>Lactucinae</taxon>
        <taxon>Lactuca</taxon>
    </lineage>
</organism>
<comment type="caution">
    <text evidence="3">The sequence shown here is derived from an EMBL/GenBank/DDBJ whole genome shotgun (WGS) entry which is preliminary data.</text>
</comment>
<keyword evidence="4" id="KW-1185">Reference proteome</keyword>
<feature type="compositionally biased region" description="Polar residues" evidence="1">
    <location>
        <begin position="277"/>
        <end position="286"/>
    </location>
</feature>
<dbReference type="EMBL" id="CAKMRJ010000224">
    <property type="protein sequence ID" value="CAH1419204.1"/>
    <property type="molecule type" value="Genomic_DNA"/>
</dbReference>
<evidence type="ECO:0000256" key="1">
    <source>
        <dbReference type="SAM" id="MobiDB-lite"/>
    </source>
</evidence>
<dbReference type="Pfam" id="PF03446">
    <property type="entry name" value="NAD_binding_2"/>
    <property type="match status" value="1"/>
</dbReference>
<gene>
    <name evidence="3" type="ORF">LVIROSA_LOCUS6754</name>
</gene>
<feature type="region of interest" description="Disordered" evidence="1">
    <location>
        <begin position="219"/>
        <end position="286"/>
    </location>
</feature>
<dbReference type="PANTHER" id="PTHR33413">
    <property type="entry name" value="EXPRESSED PROTEIN"/>
    <property type="match status" value="1"/>
</dbReference>
<name>A0AAU9LZN3_9ASTR</name>
<sequence>MNGIDEEGELGLASSKATVRLISIVIDENPTCVGFIGLGIMGSPMAHNLIKAGAVGCHLRYIYTLYQQTNCTIQLRLPPPLPPSDTFGSAITVCKEVDMGNCQAIDNASLVIQHPNGRAERLYTNISAAEVMKLNPGHYVALLLTTTLYSSRPPSSTSDSTKQTATANSQPLRITRIKLLRATESLTVGHIYRLVTTQEVMKGLMAKKNGKTSSNIRVLKPSEESAGKNEDAATRSNQSERTRTHIQMKKSEKDRRRTVAPANSSAAAIKTRGWHPSLNSISEASS</sequence>
<accession>A0AAU9LZN3</accession>
<dbReference type="Gene3D" id="3.40.50.720">
    <property type="entry name" value="NAD(P)-binding Rossmann-like Domain"/>
    <property type="match status" value="1"/>
</dbReference>
<dbReference type="InterPro" id="IPR036291">
    <property type="entry name" value="NAD(P)-bd_dom_sf"/>
</dbReference>
<evidence type="ECO:0000259" key="2">
    <source>
        <dbReference type="Pfam" id="PF03446"/>
    </source>
</evidence>
<dbReference type="SUPFAM" id="SSF51735">
    <property type="entry name" value="NAD(P)-binding Rossmann-fold domains"/>
    <property type="match status" value="1"/>
</dbReference>
<dbReference type="Pfam" id="PF14009">
    <property type="entry name" value="PADRE"/>
    <property type="match status" value="1"/>
</dbReference>
<feature type="domain" description="6-phosphogluconate dehydrogenase NADP-binding" evidence="2">
    <location>
        <begin position="33"/>
        <end position="54"/>
    </location>
</feature>
<dbReference type="GO" id="GO:0050661">
    <property type="term" value="F:NADP binding"/>
    <property type="evidence" value="ECO:0007669"/>
    <property type="project" value="InterPro"/>
</dbReference>
<dbReference type="InterPro" id="IPR025322">
    <property type="entry name" value="PADRE_dom"/>
</dbReference>
<dbReference type="Proteomes" id="UP001157418">
    <property type="component" value="Unassembled WGS sequence"/>
</dbReference>
<evidence type="ECO:0000313" key="3">
    <source>
        <dbReference type="EMBL" id="CAH1419204.1"/>
    </source>
</evidence>
<protein>
    <recommendedName>
        <fullName evidence="2">6-phosphogluconate dehydrogenase NADP-binding domain-containing protein</fullName>
    </recommendedName>
</protein>
<proteinExistence type="predicted"/>
<evidence type="ECO:0000313" key="4">
    <source>
        <dbReference type="Proteomes" id="UP001157418"/>
    </source>
</evidence>
<dbReference type="InterPro" id="IPR006115">
    <property type="entry name" value="6PGDH_NADP-bd"/>
</dbReference>
<dbReference type="InterPro" id="IPR002204">
    <property type="entry name" value="3-OH-isobutyrate_DH-rel_CS"/>
</dbReference>
<dbReference type="AlphaFoldDB" id="A0AAU9LZN3"/>